<protein>
    <submittedName>
        <fullName evidence="2">Denitrification regulatory protein NirQ</fullName>
    </submittedName>
</protein>
<dbReference type="InterPro" id="IPR011704">
    <property type="entry name" value="ATPase_dyneun-rel_AAA"/>
</dbReference>
<keyword evidence="3" id="KW-1185">Reference proteome</keyword>
<dbReference type="PANTHER" id="PTHR42759:SF1">
    <property type="entry name" value="MAGNESIUM-CHELATASE SUBUNIT CHLD"/>
    <property type="match status" value="1"/>
</dbReference>
<dbReference type="CDD" id="cd00009">
    <property type="entry name" value="AAA"/>
    <property type="match status" value="1"/>
</dbReference>
<evidence type="ECO:0000313" key="3">
    <source>
        <dbReference type="Proteomes" id="UP000824681"/>
    </source>
</evidence>
<dbReference type="SMART" id="SM00382">
    <property type="entry name" value="AAA"/>
    <property type="match status" value="1"/>
</dbReference>
<dbReference type="Proteomes" id="UP000824681">
    <property type="component" value="Chromosome"/>
</dbReference>
<evidence type="ECO:0000313" key="2">
    <source>
        <dbReference type="EMBL" id="QYC37799.1"/>
    </source>
</evidence>
<organism evidence="2 3">
    <name type="scientific">Nonomuraea coxensis DSM 45129</name>
    <dbReference type="NCBI Taxonomy" id="1122611"/>
    <lineage>
        <taxon>Bacteria</taxon>
        <taxon>Bacillati</taxon>
        <taxon>Actinomycetota</taxon>
        <taxon>Actinomycetes</taxon>
        <taxon>Streptosporangiales</taxon>
        <taxon>Streptosporangiaceae</taxon>
        <taxon>Nonomuraea</taxon>
    </lineage>
</organism>
<dbReference type="InterPro" id="IPR003593">
    <property type="entry name" value="AAA+_ATPase"/>
</dbReference>
<proteinExistence type="predicted"/>
<accession>A0ABX8TTA8</accession>
<dbReference type="PANTHER" id="PTHR42759">
    <property type="entry name" value="MOXR FAMILY PROTEIN"/>
    <property type="match status" value="1"/>
</dbReference>
<dbReference type="InterPro" id="IPR027417">
    <property type="entry name" value="P-loop_NTPase"/>
</dbReference>
<evidence type="ECO:0000259" key="1">
    <source>
        <dbReference type="SMART" id="SM00382"/>
    </source>
</evidence>
<dbReference type="Pfam" id="PF07728">
    <property type="entry name" value="AAA_5"/>
    <property type="match status" value="1"/>
</dbReference>
<dbReference type="Gene3D" id="3.40.50.300">
    <property type="entry name" value="P-loop containing nucleotide triphosphate hydrolases"/>
    <property type="match status" value="1"/>
</dbReference>
<name>A0ABX8TTA8_9ACTN</name>
<gene>
    <name evidence="2" type="primary">nirQ</name>
    <name evidence="2" type="ORF">Nocox_00815</name>
</gene>
<feature type="domain" description="AAA+ ATPase" evidence="1">
    <location>
        <begin position="38"/>
        <end position="190"/>
    </location>
</feature>
<dbReference type="EMBL" id="CP068985">
    <property type="protein sequence ID" value="QYC37799.1"/>
    <property type="molecule type" value="Genomic_DNA"/>
</dbReference>
<sequence>MIPLSLDIAADLLALLHDTATEPRADPQLEALTLAVAADLPVLLWGEPGIGKTAALTQLAEALELPLTTVIASVHEPSDFSGLPVVGDDPATQGVPMAPPDWAVHLAREGRGLLFLDELSTAPPAVQAALLRLVLERRVGALRLPPGVRIVAAANPRSSAADGWELSPPLANRFVHLQWAHDHEVVVRGLGGTWPRASLPRLDPERLAEAVAFARRAVCGLLAVRPALVHRLPQNEARRGGAWPSPRSWDMALRLVAFATAAGTSREVLSMLVRGTVGDGPGLELLAAMDRMDLPDPETLLADPAGAELPERGDLRQAVLDGVVEAVRKRPEKPRWDAAWTVLGRALESGPPDLVVVPASTLAALRRPDWDVPASIDRLAGAVSLSRQADLAAARVAAGRRG</sequence>
<reference evidence="2 3" key="1">
    <citation type="journal article" date="2021" name="ACS Chem. Biol.">
        <title>Genomic-Led Discovery of a Novel Glycopeptide Antibiotic by Nonomuraea coxensis DSM 45129.</title>
        <authorList>
            <person name="Yushchuk O."/>
            <person name="Vior N.M."/>
            <person name="Andreo-Vidal A."/>
            <person name="Berini F."/>
            <person name="Ruckert C."/>
            <person name="Busche T."/>
            <person name="Binda E."/>
            <person name="Kalinowski J."/>
            <person name="Truman A.W."/>
            <person name="Marinelli F."/>
        </authorList>
    </citation>
    <scope>NUCLEOTIDE SEQUENCE [LARGE SCALE GENOMIC DNA]</scope>
    <source>
        <strain evidence="2 3">DSM 45129</strain>
    </source>
</reference>
<dbReference type="SUPFAM" id="SSF52540">
    <property type="entry name" value="P-loop containing nucleoside triphosphate hydrolases"/>
    <property type="match status" value="1"/>
</dbReference>
<dbReference type="InterPro" id="IPR050764">
    <property type="entry name" value="CbbQ/NirQ/NorQ/GpvN"/>
</dbReference>